<keyword evidence="10" id="KW-0067">ATP-binding</keyword>
<dbReference type="Gene3D" id="1.10.287.130">
    <property type="match status" value="1"/>
</dbReference>
<keyword evidence="13 14" id="KW-0472">Membrane</keyword>
<dbReference type="SMART" id="SM00387">
    <property type="entry name" value="HATPase_c"/>
    <property type="match status" value="1"/>
</dbReference>
<dbReference type="InterPro" id="IPR003661">
    <property type="entry name" value="HisK_dim/P_dom"/>
</dbReference>
<dbReference type="Gene3D" id="3.30.565.10">
    <property type="entry name" value="Histidine kinase-like ATPase, C-terminal domain"/>
    <property type="match status" value="1"/>
</dbReference>
<keyword evidence="5" id="KW-0597">Phosphoprotein</keyword>
<keyword evidence="12" id="KW-0902">Two-component regulatory system</keyword>
<keyword evidence="4" id="KW-1003">Cell membrane</keyword>
<keyword evidence="8" id="KW-0547">Nucleotide-binding</keyword>
<evidence type="ECO:0000256" key="5">
    <source>
        <dbReference type="ARBA" id="ARBA00022553"/>
    </source>
</evidence>
<proteinExistence type="predicted"/>
<keyword evidence="7 14" id="KW-0812">Transmembrane</keyword>
<dbReference type="Pfam" id="PF02518">
    <property type="entry name" value="HATPase_c"/>
    <property type="match status" value="1"/>
</dbReference>
<comment type="caution">
    <text evidence="17">The sequence shown here is derived from an EMBL/GenBank/DDBJ whole genome shotgun (WGS) entry which is preliminary data.</text>
</comment>
<dbReference type="PROSITE" id="PS50885">
    <property type="entry name" value="HAMP"/>
    <property type="match status" value="1"/>
</dbReference>
<dbReference type="InterPro" id="IPR036097">
    <property type="entry name" value="HisK_dim/P_sf"/>
</dbReference>
<evidence type="ECO:0000256" key="12">
    <source>
        <dbReference type="ARBA" id="ARBA00023012"/>
    </source>
</evidence>
<evidence type="ECO:0000256" key="14">
    <source>
        <dbReference type="SAM" id="Phobius"/>
    </source>
</evidence>
<dbReference type="CDD" id="cd00075">
    <property type="entry name" value="HATPase"/>
    <property type="match status" value="1"/>
</dbReference>
<dbReference type="GO" id="GO:0005886">
    <property type="term" value="C:plasma membrane"/>
    <property type="evidence" value="ECO:0007669"/>
    <property type="project" value="UniProtKB-SubCell"/>
</dbReference>
<evidence type="ECO:0000256" key="4">
    <source>
        <dbReference type="ARBA" id="ARBA00022475"/>
    </source>
</evidence>
<evidence type="ECO:0000313" key="17">
    <source>
        <dbReference type="EMBL" id="NUU64336.1"/>
    </source>
</evidence>
<dbReference type="InterPro" id="IPR050428">
    <property type="entry name" value="TCS_sensor_his_kinase"/>
</dbReference>
<dbReference type="PANTHER" id="PTHR45436:SF5">
    <property type="entry name" value="SENSOR HISTIDINE KINASE TRCS"/>
    <property type="match status" value="1"/>
</dbReference>
<evidence type="ECO:0000256" key="10">
    <source>
        <dbReference type="ARBA" id="ARBA00022840"/>
    </source>
</evidence>
<dbReference type="Pfam" id="PF00672">
    <property type="entry name" value="HAMP"/>
    <property type="match status" value="1"/>
</dbReference>
<evidence type="ECO:0000256" key="8">
    <source>
        <dbReference type="ARBA" id="ARBA00022741"/>
    </source>
</evidence>
<dbReference type="SMART" id="SM00304">
    <property type="entry name" value="HAMP"/>
    <property type="match status" value="1"/>
</dbReference>
<keyword evidence="18" id="KW-1185">Reference proteome</keyword>
<keyword evidence="11 14" id="KW-1133">Transmembrane helix</keyword>
<sequence length="446" mass="49540">MRTIRGKMLLSLFIAMLVTVGITVVLFVRLIDDILVNQVKSQLHVQALKAARILHEGDIDGLSSTEFRFVVKGLMMNADYLLLDSHNKIIDASDTRQEGKTLHDSVAASEGITTLHGKKVLYNEESVRGLPYRIFVYSPLSSLRALYGSLMRTTLLSIAASFFGILVIGLLTVSRVVRPLNRLKEAVRSYEPNRAQSQDFPEGDRTEIGELITTFHSMSGRIRLHQRNQIEFLQNVSHELKTPLMSIHGFVYAIQDQVVSQEEGLNIITVQSQRLMDMVDKLLQLSRLEAVDEHWPAEALDLRSIAEEAVQLLLPAAAERNVRMELEGAGLQVMIPGEQLFRILLNLLQNAVRHTSSRVKVVIEGPGTGTAWAIHVEDDGPGLNDEEQEAVFQRFYTGSNGVTGLGLAISRGIAARLNGELSYTRSSLGGACFSFLKYEDEFPKSG</sequence>
<feature type="domain" description="HAMP" evidence="16">
    <location>
        <begin position="174"/>
        <end position="227"/>
    </location>
</feature>
<evidence type="ECO:0000256" key="1">
    <source>
        <dbReference type="ARBA" id="ARBA00000085"/>
    </source>
</evidence>
<dbReference type="FunFam" id="1.10.287.130:FF:000001">
    <property type="entry name" value="Two-component sensor histidine kinase"/>
    <property type="match status" value="1"/>
</dbReference>
<dbReference type="AlphaFoldDB" id="A0A850EUR2"/>
<evidence type="ECO:0000256" key="13">
    <source>
        <dbReference type="ARBA" id="ARBA00023136"/>
    </source>
</evidence>
<dbReference type="GO" id="GO:0000155">
    <property type="term" value="F:phosphorelay sensor kinase activity"/>
    <property type="evidence" value="ECO:0007669"/>
    <property type="project" value="InterPro"/>
</dbReference>
<feature type="domain" description="Histidine kinase" evidence="15">
    <location>
        <begin position="235"/>
        <end position="435"/>
    </location>
</feature>
<name>A0A850EUR2_9BACL</name>
<evidence type="ECO:0000256" key="11">
    <source>
        <dbReference type="ARBA" id="ARBA00022989"/>
    </source>
</evidence>
<dbReference type="SUPFAM" id="SSF55874">
    <property type="entry name" value="ATPase domain of HSP90 chaperone/DNA topoisomerase II/histidine kinase"/>
    <property type="match status" value="1"/>
</dbReference>
<dbReference type="RefSeq" id="WP_175374657.1">
    <property type="nucleotide sequence ID" value="NZ_JABWCS010000221.1"/>
</dbReference>
<dbReference type="InterPro" id="IPR003594">
    <property type="entry name" value="HATPase_dom"/>
</dbReference>
<dbReference type="InterPro" id="IPR003660">
    <property type="entry name" value="HAMP_dom"/>
</dbReference>
<feature type="transmembrane region" description="Helical" evidence="14">
    <location>
        <begin position="12"/>
        <end position="31"/>
    </location>
</feature>
<dbReference type="PRINTS" id="PR00344">
    <property type="entry name" value="BCTRLSENSOR"/>
</dbReference>
<dbReference type="PANTHER" id="PTHR45436">
    <property type="entry name" value="SENSOR HISTIDINE KINASE YKOH"/>
    <property type="match status" value="1"/>
</dbReference>
<evidence type="ECO:0000256" key="2">
    <source>
        <dbReference type="ARBA" id="ARBA00004651"/>
    </source>
</evidence>
<evidence type="ECO:0000256" key="9">
    <source>
        <dbReference type="ARBA" id="ARBA00022777"/>
    </source>
</evidence>
<dbReference type="SUPFAM" id="SSF47384">
    <property type="entry name" value="Homodimeric domain of signal transducing histidine kinase"/>
    <property type="match status" value="1"/>
</dbReference>
<dbReference type="InterPro" id="IPR036890">
    <property type="entry name" value="HATPase_C_sf"/>
</dbReference>
<comment type="catalytic activity">
    <reaction evidence="1">
        <text>ATP + protein L-histidine = ADP + protein N-phospho-L-histidine.</text>
        <dbReference type="EC" id="2.7.13.3"/>
    </reaction>
</comment>
<evidence type="ECO:0000259" key="15">
    <source>
        <dbReference type="PROSITE" id="PS50109"/>
    </source>
</evidence>
<dbReference type="SMART" id="SM00388">
    <property type="entry name" value="HisKA"/>
    <property type="match status" value="1"/>
</dbReference>
<gene>
    <name evidence="17" type="ORF">HPT30_28680</name>
</gene>
<comment type="subcellular location">
    <subcellularLocation>
        <location evidence="2">Cell membrane</location>
        <topology evidence="2">Multi-pass membrane protein</topology>
    </subcellularLocation>
</comment>
<feature type="transmembrane region" description="Helical" evidence="14">
    <location>
        <begin position="150"/>
        <end position="173"/>
    </location>
</feature>
<dbReference type="InterPro" id="IPR005467">
    <property type="entry name" value="His_kinase_dom"/>
</dbReference>
<evidence type="ECO:0000259" key="16">
    <source>
        <dbReference type="PROSITE" id="PS50885"/>
    </source>
</evidence>
<evidence type="ECO:0000256" key="6">
    <source>
        <dbReference type="ARBA" id="ARBA00022679"/>
    </source>
</evidence>
<dbReference type="Proteomes" id="UP000564806">
    <property type="component" value="Unassembled WGS sequence"/>
</dbReference>
<evidence type="ECO:0000313" key="18">
    <source>
        <dbReference type="Proteomes" id="UP000564806"/>
    </source>
</evidence>
<dbReference type="CDD" id="cd00082">
    <property type="entry name" value="HisKA"/>
    <property type="match status" value="1"/>
</dbReference>
<dbReference type="EC" id="2.7.13.3" evidence="3"/>
<keyword evidence="6" id="KW-0808">Transferase</keyword>
<dbReference type="InterPro" id="IPR004358">
    <property type="entry name" value="Sig_transdc_His_kin-like_C"/>
</dbReference>
<dbReference type="Gene3D" id="6.10.340.10">
    <property type="match status" value="1"/>
</dbReference>
<evidence type="ECO:0000256" key="3">
    <source>
        <dbReference type="ARBA" id="ARBA00012438"/>
    </source>
</evidence>
<organism evidence="17 18">
    <name type="scientific">Paenibacillus agri</name>
    <dbReference type="NCBI Taxonomy" id="2744309"/>
    <lineage>
        <taxon>Bacteria</taxon>
        <taxon>Bacillati</taxon>
        <taxon>Bacillota</taxon>
        <taxon>Bacilli</taxon>
        <taxon>Bacillales</taxon>
        <taxon>Paenibacillaceae</taxon>
        <taxon>Paenibacillus</taxon>
    </lineage>
</organism>
<dbReference type="Pfam" id="PF00512">
    <property type="entry name" value="HisKA"/>
    <property type="match status" value="1"/>
</dbReference>
<evidence type="ECO:0000256" key="7">
    <source>
        <dbReference type="ARBA" id="ARBA00022692"/>
    </source>
</evidence>
<dbReference type="EMBL" id="JABWCS010000221">
    <property type="protein sequence ID" value="NUU64336.1"/>
    <property type="molecule type" value="Genomic_DNA"/>
</dbReference>
<keyword evidence="9 17" id="KW-0418">Kinase</keyword>
<accession>A0A850EUR2</accession>
<dbReference type="PROSITE" id="PS50109">
    <property type="entry name" value="HIS_KIN"/>
    <property type="match status" value="1"/>
</dbReference>
<dbReference type="GO" id="GO:0005524">
    <property type="term" value="F:ATP binding"/>
    <property type="evidence" value="ECO:0007669"/>
    <property type="project" value="UniProtKB-KW"/>
</dbReference>
<reference evidence="17" key="1">
    <citation type="submission" date="2020-06" db="EMBL/GenBank/DDBJ databases">
        <title>Paenibacillus sp. nov., isolated from soil.</title>
        <authorList>
            <person name="Seo Y.L."/>
        </authorList>
    </citation>
    <scope>NUCLEOTIDE SEQUENCE [LARGE SCALE GENOMIC DNA]</scope>
    <source>
        <strain evidence="17">JW14</strain>
    </source>
</reference>
<protein>
    <recommendedName>
        <fullName evidence="3">histidine kinase</fullName>
        <ecNumber evidence="3">2.7.13.3</ecNumber>
    </recommendedName>
</protein>